<organism evidence="7 8">
    <name type="scientific">Paenibacillus herberti</name>
    <dbReference type="NCBI Taxonomy" id="1619309"/>
    <lineage>
        <taxon>Bacteria</taxon>
        <taxon>Bacillati</taxon>
        <taxon>Bacillota</taxon>
        <taxon>Bacilli</taxon>
        <taxon>Bacillales</taxon>
        <taxon>Paenibacillaceae</taxon>
        <taxon>Paenibacillus</taxon>
    </lineage>
</organism>
<dbReference type="PANTHER" id="PTHR46847:SF1">
    <property type="entry name" value="D-ALLOSE-BINDING PERIPLASMIC PROTEIN-RELATED"/>
    <property type="match status" value="1"/>
</dbReference>
<evidence type="ECO:0000256" key="4">
    <source>
        <dbReference type="SAM" id="MobiDB-lite"/>
    </source>
</evidence>
<evidence type="ECO:0000256" key="5">
    <source>
        <dbReference type="SAM" id="Phobius"/>
    </source>
</evidence>
<dbReference type="InterPro" id="IPR028082">
    <property type="entry name" value="Peripla_BP_I"/>
</dbReference>
<comment type="caution">
    <text evidence="7">The sequence shown here is derived from an EMBL/GenBank/DDBJ whole genome shotgun (WGS) entry which is preliminary data.</text>
</comment>
<comment type="similarity">
    <text evidence="2">Belongs to the bacterial solute-binding protein 2 family.</text>
</comment>
<keyword evidence="5" id="KW-1133">Transmembrane helix</keyword>
<proteinExistence type="inferred from homology"/>
<dbReference type="Pfam" id="PF13407">
    <property type="entry name" value="Peripla_BP_4"/>
    <property type="match status" value="1"/>
</dbReference>
<dbReference type="Gene3D" id="3.40.50.2300">
    <property type="match status" value="3"/>
</dbReference>
<dbReference type="AlphaFoldDB" id="A0A229P2D6"/>
<feature type="region of interest" description="Disordered" evidence="4">
    <location>
        <begin position="194"/>
        <end position="220"/>
    </location>
</feature>
<comment type="subcellular location">
    <subcellularLocation>
        <location evidence="1">Cell envelope</location>
    </subcellularLocation>
</comment>
<dbReference type="PANTHER" id="PTHR46847">
    <property type="entry name" value="D-ALLOSE-BINDING PERIPLASMIC PROTEIN-RELATED"/>
    <property type="match status" value="1"/>
</dbReference>
<dbReference type="OrthoDB" id="6196975at2"/>
<dbReference type="GO" id="GO:0030246">
    <property type="term" value="F:carbohydrate binding"/>
    <property type="evidence" value="ECO:0007669"/>
    <property type="project" value="UniProtKB-ARBA"/>
</dbReference>
<reference evidence="7 8" key="1">
    <citation type="submission" date="2017-07" db="EMBL/GenBank/DDBJ databases">
        <title>Paenibacillus herberti R33 genome sequencing and assembly.</title>
        <authorList>
            <person name="Su W."/>
        </authorList>
    </citation>
    <scope>NUCLEOTIDE SEQUENCE [LARGE SCALE GENOMIC DNA]</scope>
    <source>
        <strain evidence="7 8">R33</strain>
    </source>
</reference>
<dbReference type="GO" id="GO:0030313">
    <property type="term" value="C:cell envelope"/>
    <property type="evidence" value="ECO:0007669"/>
    <property type="project" value="UniProtKB-SubCell"/>
</dbReference>
<keyword evidence="5" id="KW-0812">Transmembrane</keyword>
<feature type="domain" description="Periplasmic binding protein" evidence="6">
    <location>
        <begin position="70"/>
        <end position="353"/>
    </location>
</feature>
<evidence type="ECO:0000259" key="6">
    <source>
        <dbReference type="Pfam" id="PF13407"/>
    </source>
</evidence>
<evidence type="ECO:0000256" key="2">
    <source>
        <dbReference type="ARBA" id="ARBA00007639"/>
    </source>
</evidence>
<keyword evidence="8" id="KW-1185">Reference proteome</keyword>
<feature type="transmembrane region" description="Helical" evidence="5">
    <location>
        <begin position="25"/>
        <end position="44"/>
    </location>
</feature>
<keyword evidence="5" id="KW-0472">Membrane</keyword>
<evidence type="ECO:0000256" key="1">
    <source>
        <dbReference type="ARBA" id="ARBA00004196"/>
    </source>
</evidence>
<dbReference type="InterPro" id="IPR025997">
    <property type="entry name" value="SBP_2_dom"/>
</dbReference>
<accession>A0A229P2D6</accession>
<evidence type="ECO:0000256" key="3">
    <source>
        <dbReference type="ARBA" id="ARBA00022729"/>
    </source>
</evidence>
<protein>
    <submittedName>
        <fullName evidence="7">LacI family transcriptional regulator</fullName>
    </submittedName>
</protein>
<dbReference type="SUPFAM" id="SSF53822">
    <property type="entry name" value="Periplasmic binding protein-like I"/>
    <property type="match status" value="1"/>
</dbReference>
<dbReference type="Proteomes" id="UP000215145">
    <property type="component" value="Unassembled WGS sequence"/>
</dbReference>
<gene>
    <name evidence="7" type="ORF">CGZ75_05220</name>
</gene>
<keyword evidence="3" id="KW-0732">Signal</keyword>
<name>A0A229P2D6_9BACL</name>
<dbReference type="EMBL" id="NMUQ01000001">
    <property type="protein sequence ID" value="OXM16104.1"/>
    <property type="molecule type" value="Genomic_DNA"/>
</dbReference>
<sequence length="380" mass="40581">MAPRKGIFLDRFAIKGGSTMNSRGWLWAIAALLLLFAGLMGAFLKTGRNIGALLTAEESTVHAAQAKKRIVLIGQEQGNPYWESILQGAEREANSRGIQLRYMAPARINPEEQIRLLDYAISTAPHAILVQGLNRPEQGRLIEKAADQGIAVLAVDADEPGSRRLAYVGTDNLAAGRALGELIAKAIGATSGKSAGPAVQAGSAEPPAINQPTSNPSKPDATAEVGVLVANAFSYSQQLRLEGLKQALARYPGLRITEVRESGNSVLKAAQQGRELLRSGGNVRVLAGLSALDGPGLAISAEEETRKQVLVYAFDLLAETELALEQCRITATMVQEPEKMGREAVRLAAQYGKAEDRRELAFTPVRVRTSAEAREGRGCP</sequence>
<evidence type="ECO:0000313" key="7">
    <source>
        <dbReference type="EMBL" id="OXM16104.1"/>
    </source>
</evidence>
<evidence type="ECO:0000313" key="8">
    <source>
        <dbReference type="Proteomes" id="UP000215145"/>
    </source>
</evidence>